<feature type="transmembrane region" description="Helical" evidence="6">
    <location>
        <begin position="272"/>
        <end position="291"/>
    </location>
</feature>
<evidence type="ECO:0000256" key="1">
    <source>
        <dbReference type="ARBA" id="ARBA00004651"/>
    </source>
</evidence>
<evidence type="ECO:0000256" key="5">
    <source>
        <dbReference type="ARBA" id="ARBA00023136"/>
    </source>
</evidence>
<dbReference type="InterPro" id="IPR011701">
    <property type="entry name" value="MFS"/>
</dbReference>
<dbReference type="Pfam" id="PF07690">
    <property type="entry name" value="MFS_1"/>
    <property type="match status" value="1"/>
</dbReference>
<dbReference type="InterPro" id="IPR052714">
    <property type="entry name" value="MFS_Exporter"/>
</dbReference>
<evidence type="ECO:0000256" key="4">
    <source>
        <dbReference type="ARBA" id="ARBA00022989"/>
    </source>
</evidence>
<feature type="transmembrane region" description="Helical" evidence="6">
    <location>
        <begin position="167"/>
        <end position="191"/>
    </location>
</feature>
<organism evidence="8 9">
    <name type="scientific">Pueribacillus theae</name>
    <dbReference type="NCBI Taxonomy" id="2171751"/>
    <lineage>
        <taxon>Bacteria</taxon>
        <taxon>Bacillati</taxon>
        <taxon>Bacillota</taxon>
        <taxon>Bacilli</taxon>
        <taxon>Bacillales</taxon>
        <taxon>Bacillaceae</taxon>
        <taxon>Pueribacillus</taxon>
    </lineage>
</organism>
<comment type="subcellular location">
    <subcellularLocation>
        <location evidence="1">Cell membrane</location>
        <topology evidence="1">Multi-pass membrane protein</topology>
    </subcellularLocation>
</comment>
<keyword evidence="5 6" id="KW-0472">Membrane</keyword>
<keyword evidence="4 6" id="KW-1133">Transmembrane helix</keyword>
<evidence type="ECO:0000259" key="7">
    <source>
        <dbReference type="PROSITE" id="PS50850"/>
    </source>
</evidence>
<gene>
    <name evidence="8" type="ORF">DCC39_10920</name>
</gene>
<dbReference type="PANTHER" id="PTHR23531">
    <property type="entry name" value="QUINOLENE RESISTANCE PROTEIN NORA"/>
    <property type="match status" value="1"/>
</dbReference>
<dbReference type="RefSeq" id="WP_116554936.1">
    <property type="nucleotide sequence ID" value="NZ_QCZG01000021.1"/>
</dbReference>
<keyword evidence="2" id="KW-0813">Transport</keyword>
<feature type="transmembrane region" description="Helical" evidence="6">
    <location>
        <begin position="14"/>
        <end position="38"/>
    </location>
</feature>
<dbReference type="PANTHER" id="PTHR23531:SF2">
    <property type="entry name" value="PERMEASE"/>
    <property type="match status" value="1"/>
</dbReference>
<dbReference type="SUPFAM" id="SSF103473">
    <property type="entry name" value="MFS general substrate transporter"/>
    <property type="match status" value="1"/>
</dbReference>
<feature type="transmembrane region" description="Helical" evidence="6">
    <location>
        <begin position="364"/>
        <end position="380"/>
    </location>
</feature>
<dbReference type="Gene3D" id="1.20.1250.20">
    <property type="entry name" value="MFS general substrate transporter like domains"/>
    <property type="match status" value="1"/>
</dbReference>
<feature type="transmembrane region" description="Helical" evidence="6">
    <location>
        <begin position="212"/>
        <end position="236"/>
    </location>
</feature>
<dbReference type="OrthoDB" id="9814001at2"/>
<dbReference type="GO" id="GO:0022857">
    <property type="term" value="F:transmembrane transporter activity"/>
    <property type="evidence" value="ECO:0007669"/>
    <property type="project" value="InterPro"/>
</dbReference>
<feature type="transmembrane region" description="Helical" evidence="6">
    <location>
        <begin position="297"/>
        <end position="318"/>
    </location>
</feature>
<feature type="transmembrane region" description="Helical" evidence="6">
    <location>
        <begin position="242"/>
        <end position="260"/>
    </location>
</feature>
<comment type="caution">
    <text evidence="8">The sequence shown here is derived from an EMBL/GenBank/DDBJ whole genome shotgun (WGS) entry which is preliminary data.</text>
</comment>
<feature type="transmembrane region" description="Helical" evidence="6">
    <location>
        <begin position="139"/>
        <end position="161"/>
    </location>
</feature>
<dbReference type="CDD" id="cd17489">
    <property type="entry name" value="MFS_YfcJ_like"/>
    <property type="match status" value="1"/>
</dbReference>
<evidence type="ECO:0000256" key="6">
    <source>
        <dbReference type="SAM" id="Phobius"/>
    </source>
</evidence>
<feature type="transmembrane region" description="Helical" evidence="6">
    <location>
        <begin position="104"/>
        <end position="127"/>
    </location>
</feature>
<feature type="domain" description="Major facilitator superfamily (MFS) profile" evidence="7">
    <location>
        <begin position="14"/>
        <end position="388"/>
    </location>
</feature>
<dbReference type="AlphaFoldDB" id="A0A2U1JZV9"/>
<dbReference type="EMBL" id="QCZG01000021">
    <property type="protein sequence ID" value="PWA10672.1"/>
    <property type="molecule type" value="Genomic_DNA"/>
</dbReference>
<accession>A0A2U1JZV9</accession>
<evidence type="ECO:0000313" key="9">
    <source>
        <dbReference type="Proteomes" id="UP000245998"/>
    </source>
</evidence>
<sequence>MTNHRKDPIWTKNFIGITITNFFIFLIFYALLTTLPIYVVDNLQRSGSDAGLVVTVFLLSAILIRPLSGKILDVFGKKKVLIICLIFFLLSTVLYIWLTEFYLLLALRFFHGLWFSIATTATGSIAADLVPISRKGEGLGYFVMSNNIAVVAGPFIALTLLQSSTFTVLFIVFTVLMIGGVLFSSSIQVSSVHHQASKSMKMSFDDLFERKAFPIASVGFLVAFSYSTVLSFISVYAQQKGLMAAASYFFVVFAVVMLLSRPFVGRLFDAKGPNIVVFPSLILFTAGLIALSLANSAFLLLFAGALLGLGYGTLVPCFQTMAIQSARTDRSAHATSTFFTFFDSGIAAGSFLLGIVATHFGYEKLYFSASIIALIALLFYRKVSSSAKQQVHIAPKPTQIKE</sequence>
<dbReference type="InterPro" id="IPR036259">
    <property type="entry name" value="MFS_trans_sf"/>
</dbReference>
<dbReference type="GO" id="GO:0005886">
    <property type="term" value="C:plasma membrane"/>
    <property type="evidence" value="ECO:0007669"/>
    <property type="project" value="UniProtKB-SubCell"/>
</dbReference>
<dbReference type="Proteomes" id="UP000245998">
    <property type="component" value="Unassembled WGS sequence"/>
</dbReference>
<dbReference type="PROSITE" id="PS50850">
    <property type="entry name" value="MFS"/>
    <property type="match status" value="1"/>
</dbReference>
<protein>
    <submittedName>
        <fullName evidence="8">MFS transporter</fullName>
    </submittedName>
</protein>
<evidence type="ECO:0000256" key="2">
    <source>
        <dbReference type="ARBA" id="ARBA00022448"/>
    </source>
</evidence>
<keyword evidence="3 6" id="KW-0812">Transmembrane</keyword>
<proteinExistence type="predicted"/>
<reference evidence="8 9" key="1">
    <citation type="submission" date="2018-04" db="EMBL/GenBank/DDBJ databases">
        <title>Camelliibacillus theae gen. nov., sp. nov., isolated from Pu'er tea.</title>
        <authorList>
            <person name="Niu L."/>
        </authorList>
    </citation>
    <scope>NUCLEOTIDE SEQUENCE [LARGE SCALE GENOMIC DNA]</scope>
    <source>
        <strain evidence="8 9">T8</strain>
    </source>
</reference>
<evidence type="ECO:0000256" key="3">
    <source>
        <dbReference type="ARBA" id="ARBA00022692"/>
    </source>
</evidence>
<evidence type="ECO:0000313" key="8">
    <source>
        <dbReference type="EMBL" id="PWA10672.1"/>
    </source>
</evidence>
<feature type="transmembrane region" description="Helical" evidence="6">
    <location>
        <begin position="50"/>
        <end position="68"/>
    </location>
</feature>
<dbReference type="InterPro" id="IPR020846">
    <property type="entry name" value="MFS_dom"/>
</dbReference>
<name>A0A2U1JZV9_9BACI</name>
<keyword evidence="9" id="KW-1185">Reference proteome</keyword>
<feature type="transmembrane region" description="Helical" evidence="6">
    <location>
        <begin position="338"/>
        <end position="358"/>
    </location>
</feature>
<feature type="transmembrane region" description="Helical" evidence="6">
    <location>
        <begin position="80"/>
        <end position="98"/>
    </location>
</feature>